<evidence type="ECO:0000256" key="4">
    <source>
        <dbReference type="ARBA" id="ARBA00022808"/>
    </source>
</evidence>
<name>A0ABU2JZP4_9ACTN</name>
<feature type="domain" description="Urocanase Rossmann-like" evidence="11">
    <location>
        <begin position="152"/>
        <end position="359"/>
    </location>
</feature>
<keyword evidence="9" id="KW-0963">Cytoplasm</keyword>
<evidence type="ECO:0000259" key="13">
    <source>
        <dbReference type="Pfam" id="PF17392"/>
    </source>
</evidence>
<accession>A0ABU2JZP4</accession>
<feature type="compositionally biased region" description="Low complexity" evidence="10">
    <location>
        <begin position="1"/>
        <end position="28"/>
    </location>
</feature>
<dbReference type="HAMAP" id="MF_00577">
    <property type="entry name" value="HutU"/>
    <property type="match status" value="1"/>
</dbReference>
<evidence type="ECO:0000313" key="15">
    <source>
        <dbReference type="Proteomes" id="UP001183410"/>
    </source>
</evidence>
<feature type="binding site" evidence="9">
    <location>
        <position position="142"/>
    </location>
    <ligand>
        <name>NAD(+)</name>
        <dbReference type="ChEBI" id="CHEBI:57540"/>
    </ligand>
</feature>
<feature type="binding site" evidence="9">
    <location>
        <begin position="275"/>
        <end position="279"/>
    </location>
    <ligand>
        <name>NAD(+)</name>
        <dbReference type="ChEBI" id="CHEBI:57540"/>
    </ligand>
</feature>
<feature type="binding site" evidence="9">
    <location>
        <position position="208"/>
    </location>
    <ligand>
        <name>NAD(+)</name>
        <dbReference type="ChEBI" id="CHEBI:57540"/>
    </ligand>
</feature>
<feature type="domain" description="Urocanase C-terminal" evidence="13">
    <location>
        <begin position="362"/>
        <end position="556"/>
    </location>
</feature>
<dbReference type="PANTHER" id="PTHR12216:SF4">
    <property type="entry name" value="UROCANATE HYDRATASE"/>
    <property type="match status" value="1"/>
</dbReference>
<dbReference type="SUPFAM" id="SSF111326">
    <property type="entry name" value="Urocanase"/>
    <property type="match status" value="1"/>
</dbReference>
<dbReference type="Pfam" id="PF17391">
    <property type="entry name" value="Urocanase_N"/>
    <property type="match status" value="1"/>
</dbReference>
<feature type="compositionally biased region" description="Basic and acidic residues" evidence="10">
    <location>
        <begin position="557"/>
        <end position="568"/>
    </location>
</feature>
<feature type="binding site" evidence="9">
    <location>
        <begin position="284"/>
        <end position="285"/>
    </location>
    <ligand>
        <name>NAD(+)</name>
        <dbReference type="ChEBI" id="CHEBI:57540"/>
    </ligand>
</feature>
<comment type="caution">
    <text evidence="9">Lacks conserved residue(s) required for the propagation of feature annotation.</text>
</comment>
<keyword evidence="4 9" id="KW-0369">Histidine metabolism</keyword>
<feature type="binding site" evidence="9">
    <location>
        <position position="503"/>
    </location>
    <ligand>
        <name>NAD(+)</name>
        <dbReference type="ChEBI" id="CHEBI:57540"/>
    </ligand>
</feature>
<dbReference type="Gene3D" id="3.40.1770.10">
    <property type="entry name" value="Urocanase superfamily"/>
    <property type="match status" value="1"/>
</dbReference>
<feature type="binding site" evidence="9">
    <location>
        <begin position="254"/>
        <end position="255"/>
    </location>
    <ligand>
        <name>NAD(+)</name>
        <dbReference type="ChEBI" id="CHEBI:57540"/>
    </ligand>
</feature>
<keyword evidence="6 9" id="KW-0456">Lyase</keyword>
<dbReference type="NCBIfam" id="NF003820">
    <property type="entry name" value="PRK05414.1"/>
    <property type="match status" value="1"/>
</dbReference>
<feature type="domain" description="Urocanase N-terminal" evidence="12">
    <location>
        <begin position="23"/>
        <end position="149"/>
    </location>
</feature>
<feature type="compositionally biased region" description="Gly residues" evidence="10">
    <location>
        <begin position="570"/>
        <end position="616"/>
    </location>
</feature>
<comment type="subcellular location">
    <subcellularLocation>
        <location evidence="9">Cytoplasm</location>
    </subcellularLocation>
</comment>
<evidence type="ECO:0000256" key="1">
    <source>
        <dbReference type="ARBA" id="ARBA00004794"/>
    </source>
</evidence>
<evidence type="ECO:0000256" key="7">
    <source>
        <dbReference type="ARBA" id="ARBA00031640"/>
    </source>
</evidence>
<dbReference type="Proteomes" id="UP001183410">
    <property type="component" value="Unassembled WGS sequence"/>
</dbReference>
<feature type="region of interest" description="Disordered" evidence="10">
    <location>
        <begin position="1"/>
        <end position="30"/>
    </location>
</feature>
<dbReference type="GO" id="GO:0016153">
    <property type="term" value="F:urocanate hydratase activity"/>
    <property type="evidence" value="ECO:0007669"/>
    <property type="project" value="UniProtKB-EC"/>
</dbReference>
<reference evidence="15" key="1">
    <citation type="submission" date="2023-07" db="EMBL/GenBank/DDBJ databases">
        <title>30 novel species of actinomycetes from the DSMZ collection.</title>
        <authorList>
            <person name="Nouioui I."/>
        </authorList>
    </citation>
    <scope>NUCLEOTIDE SEQUENCE [LARGE SCALE GENOMIC DNA]</scope>
    <source>
        <strain evidence="15">DSM 44915</strain>
    </source>
</reference>
<protein>
    <recommendedName>
        <fullName evidence="3 9">Urocanate hydratase</fullName>
        <shortName evidence="9">Urocanase</shortName>
        <ecNumber evidence="3 9">4.2.1.49</ecNumber>
    </recommendedName>
    <alternativeName>
        <fullName evidence="7 9">Imidazolonepropionate hydrolase</fullName>
    </alternativeName>
</protein>
<evidence type="ECO:0000259" key="12">
    <source>
        <dbReference type="Pfam" id="PF17391"/>
    </source>
</evidence>
<evidence type="ECO:0000256" key="8">
    <source>
        <dbReference type="ARBA" id="ARBA00047623"/>
    </source>
</evidence>
<evidence type="ECO:0000256" key="2">
    <source>
        <dbReference type="ARBA" id="ARBA00007578"/>
    </source>
</evidence>
<dbReference type="InterPro" id="IPR038364">
    <property type="entry name" value="Urocanase_central_sf"/>
</dbReference>
<dbReference type="InterPro" id="IPR055351">
    <property type="entry name" value="Urocanase"/>
</dbReference>
<evidence type="ECO:0000259" key="11">
    <source>
        <dbReference type="Pfam" id="PF01175"/>
    </source>
</evidence>
<comment type="catalytic activity">
    <reaction evidence="8 9">
        <text>4-imidazolone-5-propanoate = trans-urocanate + H2O</text>
        <dbReference type="Rhea" id="RHEA:13101"/>
        <dbReference type="ChEBI" id="CHEBI:15377"/>
        <dbReference type="ChEBI" id="CHEBI:17771"/>
        <dbReference type="ChEBI" id="CHEBI:77893"/>
        <dbReference type="EC" id="4.2.1.49"/>
    </reaction>
</comment>
<feature type="binding site" evidence="9">
    <location>
        <begin position="188"/>
        <end position="190"/>
    </location>
    <ligand>
        <name>NAD(+)</name>
        <dbReference type="ChEBI" id="CHEBI:57540"/>
    </ligand>
</feature>
<gene>
    <name evidence="9 14" type="primary">hutU</name>
    <name evidence="14" type="ORF">RM844_29595</name>
</gene>
<feature type="binding site" evidence="9">
    <location>
        <begin position="64"/>
        <end position="65"/>
    </location>
    <ligand>
        <name>NAD(+)</name>
        <dbReference type="ChEBI" id="CHEBI:57540"/>
    </ligand>
</feature>
<comment type="caution">
    <text evidence="14">The sequence shown here is derived from an EMBL/GenBank/DDBJ whole genome shotgun (WGS) entry which is preliminary data.</text>
</comment>
<comment type="function">
    <text evidence="9">Catalyzes the conversion of urocanate to 4-imidazolone-5-propionate.</text>
</comment>
<evidence type="ECO:0000256" key="9">
    <source>
        <dbReference type="HAMAP-Rule" id="MF_00577"/>
    </source>
</evidence>
<dbReference type="PIRSF" id="PIRSF001423">
    <property type="entry name" value="Urocanate_hydrat"/>
    <property type="match status" value="1"/>
</dbReference>
<dbReference type="InterPro" id="IPR023636">
    <property type="entry name" value="Urocanase_CS"/>
</dbReference>
<dbReference type="RefSeq" id="WP_311670499.1">
    <property type="nucleotide sequence ID" value="NZ_JAVREO010000027.1"/>
</dbReference>
<dbReference type="EMBL" id="JAVREO010000027">
    <property type="protein sequence ID" value="MDT0270434.1"/>
    <property type="molecule type" value="Genomic_DNA"/>
</dbReference>
<dbReference type="NCBIfam" id="TIGR01228">
    <property type="entry name" value="hutU"/>
    <property type="match status" value="1"/>
</dbReference>
<dbReference type="InterPro" id="IPR035401">
    <property type="entry name" value="Urocanase_C"/>
</dbReference>
<feature type="region of interest" description="Disordered" evidence="10">
    <location>
        <begin position="557"/>
        <end position="616"/>
    </location>
</feature>
<dbReference type="Gene3D" id="3.40.50.10730">
    <property type="entry name" value="Urocanase like domains"/>
    <property type="match status" value="1"/>
</dbReference>
<comment type="similarity">
    <text evidence="2 9">Belongs to the urocanase family.</text>
</comment>
<dbReference type="InterPro" id="IPR023637">
    <property type="entry name" value="Urocanase-like"/>
</dbReference>
<dbReference type="PANTHER" id="PTHR12216">
    <property type="entry name" value="UROCANATE HYDRATASE"/>
    <property type="match status" value="1"/>
</dbReference>
<dbReference type="Pfam" id="PF01175">
    <property type="entry name" value="Urocanase"/>
    <property type="match status" value="1"/>
</dbReference>
<dbReference type="EC" id="4.2.1.49" evidence="3 9"/>
<organism evidence="14 15">
    <name type="scientific">Streptomyces chisholmiae</name>
    <dbReference type="NCBI Taxonomy" id="3075540"/>
    <lineage>
        <taxon>Bacteria</taxon>
        <taxon>Bacillati</taxon>
        <taxon>Actinomycetota</taxon>
        <taxon>Actinomycetes</taxon>
        <taxon>Kitasatosporales</taxon>
        <taxon>Streptomycetaceae</taxon>
        <taxon>Streptomyces</taxon>
    </lineage>
</organism>
<dbReference type="InterPro" id="IPR035085">
    <property type="entry name" value="Urocanase_Rossmann-like"/>
</dbReference>
<evidence type="ECO:0000256" key="10">
    <source>
        <dbReference type="SAM" id="MobiDB-lite"/>
    </source>
</evidence>
<sequence length="616" mass="64443">MTEPSGPTASTPTGAGAGGPRPVRAATGTTRSARGWAQEAALRMLHNNLDPEVAEHPDQLVVYGGTGKAARDWRSFDAIAATLRTLADDETLLVQSGRPVGVMTTHEWAPRVLIANSHLVGDWANWEEFRRLEHLGLTMYGQMTAGSWIYIGTQGILQGTYETFAAVADKRFGGSLAGTLTLTAGLGGMGGAQPLAVTMNGGVALCVDCDPRAIVRRVEHGYLDVEATSLDEALALVVRAKEERRPLSVGVLGNAAEVLPRLLALGAPVDIVTDQTSAHDPLSYLPLGVDLSEMADYAAREPAEFTERARESMARHVAAMVGFQDAGAEVFDYGNSIRGEALLAGYERAFAFPGFVPAYIRPLFCEGRGPFRWAALSGDPRDIAATDRAVLDLFPENESLARWLRLAGERVRFQGLPARICWLGHGERARAGERFNEMVAAGELAAPVVIGRDHLDCGSVASPYRETEGMRDGSDAIADWPMLNAMVNVASGASWVSLHHGGGVGMGRSLHAGQVTVADGTELAGLKLHRVLTNDPGMGVIRHVDAGYERAVEVAERDGVRIPMREGTAEGDGPGGDGPGRNGGGPGSGGPLGGGSGGSGSAPAGSGGAGPAGGRR</sequence>
<keyword evidence="5 9" id="KW-0520">NAD</keyword>
<dbReference type="InterPro" id="IPR035400">
    <property type="entry name" value="Urocanase_N"/>
</dbReference>
<comment type="cofactor">
    <cofactor evidence="9">
        <name>NAD(+)</name>
        <dbReference type="ChEBI" id="CHEBI:57540"/>
    </cofactor>
    <text evidence="9">Binds 1 NAD(+) per subunit.</text>
</comment>
<evidence type="ECO:0000256" key="3">
    <source>
        <dbReference type="ARBA" id="ARBA00011992"/>
    </source>
</evidence>
<evidence type="ECO:0000256" key="6">
    <source>
        <dbReference type="ARBA" id="ARBA00023239"/>
    </source>
</evidence>
<evidence type="ECO:0000313" key="14">
    <source>
        <dbReference type="EMBL" id="MDT0270434.1"/>
    </source>
</evidence>
<comment type="pathway">
    <text evidence="1 9">Amino-acid degradation; L-histidine degradation into L-glutamate; N-formimidoyl-L-glutamate from L-histidine: step 2/3.</text>
</comment>
<proteinExistence type="inferred from homology"/>
<dbReference type="InterPro" id="IPR036190">
    <property type="entry name" value="Urocanase_sf"/>
</dbReference>
<keyword evidence="15" id="KW-1185">Reference proteome</keyword>
<feature type="binding site" evidence="9">
    <location>
        <position position="333"/>
    </location>
    <ligand>
        <name>NAD(+)</name>
        <dbReference type="ChEBI" id="CHEBI:57540"/>
    </ligand>
</feature>
<evidence type="ECO:0000256" key="5">
    <source>
        <dbReference type="ARBA" id="ARBA00023027"/>
    </source>
</evidence>
<feature type="active site" evidence="9">
    <location>
        <position position="421"/>
    </location>
</feature>
<dbReference type="Pfam" id="PF17392">
    <property type="entry name" value="Urocanase_C"/>
    <property type="match status" value="1"/>
</dbReference>
<dbReference type="PROSITE" id="PS01233">
    <property type="entry name" value="UROCANASE"/>
    <property type="match status" value="1"/>
</dbReference>